<proteinExistence type="predicted"/>
<reference evidence="1 2" key="1">
    <citation type="submission" date="2019-03" db="EMBL/GenBank/DDBJ databases">
        <title>The genome sequence of a newly discovered highly antifungal drug resistant Aspergillus species, Aspergillus tanneri NIH 1004.</title>
        <authorList>
            <person name="Mounaud S."/>
            <person name="Singh I."/>
            <person name="Joardar V."/>
            <person name="Pakala S."/>
            <person name="Pakala S."/>
            <person name="Venepally P."/>
            <person name="Hoover J."/>
            <person name="Nierman W."/>
            <person name="Chung J."/>
            <person name="Losada L."/>
        </authorList>
    </citation>
    <scope>NUCLEOTIDE SEQUENCE [LARGE SCALE GENOMIC DNA]</scope>
    <source>
        <strain evidence="1 2">NIH1004</strain>
    </source>
</reference>
<organism evidence="1 2">
    <name type="scientific">Aspergillus tanneri</name>
    <dbReference type="NCBI Taxonomy" id="1220188"/>
    <lineage>
        <taxon>Eukaryota</taxon>
        <taxon>Fungi</taxon>
        <taxon>Dikarya</taxon>
        <taxon>Ascomycota</taxon>
        <taxon>Pezizomycotina</taxon>
        <taxon>Eurotiomycetes</taxon>
        <taxon>Eurotiomycetidae</taxon>
        <taxon>Eurotiales</taxon>
        <taxon>Aspergillaceae</taxon>
        <taxon>Aspergillus</taxon>
        <taxon>Aspergillus subgen. Circumdati</taxon>
    </lineage>
</organism>
<dbReference type="AlphaFoldDB" id="A0A4S3JX05"/>
<evidence type="ECO:0000313" key="1">
    <source>
        <dbReference type="EMBL" id="THD00047.1"/>
    </source>
</evidence>
<dbReference type="VEuPathDB" id="FungiDB:EYZ11_000499"/>
<gene>
    <name evidence="1" type="ORF">EYZ11_000499</name>
</gene>
<comment type="caution">
    <text evidence="1">The sequence shown here is derived from an EMBL/GenBank/DDBJ whole genome shotgun (WGS) entry which is preliminary data.</text>
</comment>
<keyword evidence="2" id="KW-1185">Reference proteome</keyword>
<protein>
    <submittedName>
        <fullName evidence="1">Uncharacterized protein</fullName>
    </submittedName>
</protein>
<dbReference type="Proteomes" id="UP000308092">
    <property type="component" value="Unassembled WGS sequence"/>
</dbReference>
<dbReference type="EMBL" id="SOSA01000007">
    <property type="protein sequence ID" value="THD00047.1"/>
    <property type="molecule type" value="Genomic_DNA"/>
</dbReference>
<name>A0A4S3JX05_9EURO</name>
<sequence length="34" mass="3572">MPIICRKVGGYNGSVNLGGIADSLKIKKGKNVIK</sequence>
<accession>A0A4S3JX05</accession>
<evidence type="ECO:0000313" key="2">
    <source>
        <dbReference type="Proteomes" id="UP000308092"/>
    </source>
</evidence>